<evidence type="ECO:0000313" key="3">
    <source>
        <dbReference type="Proteomes" id="UP000887212"/>
    </source>
</evidence>
<dbReference type="Proteomes" id="UP000887212">
    <property type="component" value="Unassembled WGS sequence"/>
</dbReference>
<protein>
    <submittedName>
        <fullName evidence="1">Uncharacterized protein</fullName>
    </submittedName>
</protein>
<sequence>MHHLGRVLQDVIGDLQFGLAEQVTGLGDVLQKIHGQGSVVVSMTKAPARGGFAQPVMIGCSVLVVILHERPNRTGKPGRRPTVE</sequence>
<organism evidence="1 3">
    <name type="scientific">Aquipseudomonas alcaligenes</name>
    <name type="common">Pseudomonas alcaligenes</name>
    <dbReference type="NCBI Taxonomy" id="43263"/>
    <lineage>
        <taxon>Bacteria</taxon>
        <taxon>Pseudomonadati</taxon>
        <taxon>Pseudomonadota</taxon>
        <taxon>Gammaproteobacteria</taxon>
        <taxon>Pseudomonadales</taxon>
        <taxon>Pseudomonadaceae</taxon>
        <taxon>Aquipseudomonas</taxon>
    </lineage>
</organism>
<gene>
    <name evidence="1" type="ORF">KAM435_06060</name>
    <name evidence="2" type="ORF">KAM436_08830</name>
</gene>
<name>A0AA37CEK3_AQUAC</name>
<dbReference type="EMBL" id="BPMT01000002">
    <property type="protein sequence ID" value="GIZ91915.1"/>
    <property type="molecule type" value="Genomic_DNA"/>
</dbReference>
<proteinExistence type="predicted"/>
<reference evidence="1 4" key="1">
    <citation type="submission" date="2021-07" db="EMBL/GenBank/DDBJ databases">
        <title>Whole genome sequencing of carbapenem-resistant Pseudomonas spp. isolated in Japan.</title>
        <authorList>
            <person name="Suzuki M."/>
            <person name="Maehana S."/>
            <person name="Kitasato H."/>
        </authorList>
    </citation>
    <scope>NUCLEOTIDE SEQUENCE</scope>
    <source>
        <strain evidence="1">KAM435</strain>
        <strain evidence="2 4">KAM436</strain>
    </source>
</reference>
<evidence type="ECO:0000313" key="4">
    <source>
        <dbReference type="Proteomes" id="UP000887228"/>
    </source>
</evidence>
<evidence type="ECO:0000313" key="1">
    <source>
        <dbReference type="EMBL" id="GIZ87279.1"/>
    </source>
</evidence>
<dbReference type="Proteomes" id="UP000887228">
    <property type="component" value="Unassembled WGS sequence"/>
</dbReference>
<dbReference type="AlphaFoldDB" id="A0AA37CEK3"/>
<dbReference type="EMBL" id="BPMS01000002">
    <property type="protein sequence ID" value="GIZ87279.1"/>
    <property type="molecule type" value="Genomic_DNA"/>
</dbReference>
<evidence type="ECO:0000313" key="2">
    <source>
        <dbReference type="EMBL" id="GIZ91915.1"/>
    </source>
</evidence>
<accession>A0AA37CEK3</accession>
<comment type="caution">
    <text evidence="1">The sequence shown here is derived from an EMBL/GenBank/DDBJ whole genome shotgun (WGS) entry which is preliminary data.</text>
</comment>